<feature type="region of interest" description="Disordered" evidence="1">
    <location>
        <begin position="36"/>
        <end position="89"/>
    </location>
</feature>
<evidence type="ECO:0000313" key="3">
    <source>
        <dbReference type="Proteomes" id="UP000299102"/>
    </source>
</evidence>
<dbReference type="EMBL" id="BGZK01000165">
    <property type="protein sequence ID" value="GBP24787.1"/>
    <property type="molecule type" value="Genomic_DNA"/>
</dbReference>
<protein>
    <submittedName>
        <fullName evidence="2">Uncharacterized protein</fullName>
    </submittedName>
</protein>
<gene>
    <name evidence="2" type="ORF">EVAR_79634_1</name>
</gene>
<accession>A0A4C1UF93</accession>
<dbReference type="Proteomes" id="UP000299102">
    <property type="component" value="Unassembled WGS sequence"/>
</dbReference>
<organism evidence="2 3">
    <name type="scientific">Eumeta variegata</name>
    <name type="common">Bagworm moth</name>
    <name type="synonym">Eumeta japonica</name>
    <dbReference type="NCBI Taxonomy" id="151549"/>
    <lineage>
        <taxon>Eukaryota</taxon>
        <taxon>Metazoa</taxon>
        <taxon>Ecdysozoa</taxon>
        <taxon>Arthropoda</taxon>
        <taxon>Hexapoda</taxon>
        <taxon>Insecta</taxon>
        <taxon>Pterygota</taxon>
        <taxon>Neoptera</taxon>
        <taxon>Endopterygota</taxon>
        <taxon>Lepidoptera</taxon>
        <taxon>Glossata</taxon>
        <taxon>Ditrysia</taxon>
        <taxon>Tineoidea</taxon>
        <taxon>Psychidae</taxon>
        <taxon>Oiketicinae</taxon>
        <taxon>Eumeta</taxon>
    </lineage>
</organism>
<evidence type="ECO:0000256" key="1">
    <source>
        <dbReference type="SAM" id="MobiDB-lite"/>
    </source>
</evidence>
<dbReference type="AlphaFoldDB" id="A0A4C1UF93"/>
<evidence type="ECO:0000313" key="2">
    <source>
        <dbReference type="EMBL" id="GBP24787.1"/>
    </source>
</evidence>
<feature type="compositionally biased region" description="Basic residues" evidence="1">
    <location>
        <begin position="43"/>
        <end position="59"/>
    </location>
</feature>
<proteinExistence type="predicted"/>
<name>A0A4C1UF93_EUMVA</name>
<comment type="caution">
    <text evidence="2">The sequence shown here is derived from an EMBL/GenBank/DDBJ whole genome shotgun (WGS) entry which is preliminary data.</text>
</comment>
<feature type="compositionally biased region" description="Basic residues" evidence="1">
    <location>
        <begin position="80"/>
        <end position="89"/>
    </location>
</feature>
<sequence>MTKTQCSGTVDGRITTALRGCRCVRRLISRFRGEGCAGGRTSHWPRGKRRAHTGRRPRSAHSAVICERGPQQSVRLQPPTKKHALYSEF</sequence>
<keyword evidence="3" id="KW-1185">Reference proteome</keyword>
<reference evidence="2 3" key="1">
    <citation type="journal article" date="2019" name="Commun. Biol.">
        <title>The bagworm genome reveals a unique fibroin gene that provides high tensile strength.</title>
        <authorList>
            <person name="Kono N."/>
            <person name="Nakamura H."/>
            <person name="Ohtoshi R."/>
            <person name="Tomita M."/>
            <person name="Numata K."/>
            <person name="Arakawa K."/>
        </authorList>
    </citation>
    <scope>NUCLEOTIDE SEQUENCE [LARGE SCALE GENOMIC DNA]</scope>
</reference>